<keyword evidence="4" id="KW-1133">Transmembrane helix</keyword>
<dbReference type="InterPro" id="IPR050327">
    <property type="entry name" value="Proton-linked_MCT"/>
</dbReference>
<evidence type="ECO:0000313" key="6">
    <source>
        <dbReference type="Proteomes" id="UP000019804"/>
    </source>
</evidence>
<evidence type="ECO:0000256" key="3">
    <source>
        <dbReference type="SAM" id="MobiDB-lite"/>
    </source>
</evidence>
<feature type="region of interest" description="Disordered" evidence="3">
    <location>
        <begin position="1"/>
        <end position="26"/>
    </location>
</feature>
<feature type="transmembrane region" description="Helical" evidence="4">
    <location>
        <begin position="293"/>
        <end position="317"/>
    </location>
</feature>
<dbReference type="InterPro" id="IPR036259">
    <property type="entry name" value="MFS_trans_sf"/>
</dbReference>
<dbReference type="AlphaFoldDB" id="A0A017SGU4"/>
<dbReference type="Pfam" id="PF07690">
    <property type="entry name" value="MFS_1"/>
    <property type="match status" value="1"/>
</dbReference>
<dbReference type="OrthoDB" id="6499973at2759"/>
<dbReference type="Gene3D" id="1.20.1250.20">
    <property type="entry name" value="MFS general substrate transporter like domains"/>
    <property type="match status" value="1"/>
</dbReference>
<evidence type="ECO:0000256" key="4">
    <source>
        <dbReference type="SAM" id="Phobius"/>
    </source>
</evidence>
<feature type="transmembrane region" description="Helical" evidence="4">
    <location>
        <begin position="180"/>
        <end position="197"/>
    </location>
</feature>
<evidence type="ECO:0000256" key="1">
    <source>
        <dbReference type="ARBA" id="ARBA00004141"/>
    </source>
</evidence>
<feature type="transmembrane region" description="Helical" evidence="4">
    <location>
        <begin position="217"/>
        <end position="242"/>
    </location>
</feature>
<dbReference type="SUPFAM" id="SSF103473">
    <property type="entry name" value="MFS general substrate transporter"/>
    <property type="match status" value="1"/>
</dbReference>
<feature type="transmembrane region" description="Helical" evidence="4">
    <location>
        <begin position="105"/>
        <end position="125"/>
    </location>
</feature>
<evidence type="ECO:0000256" key="2">
    <source>
        <dbReference type="ARBA" id="ARBA00006727"/>
    </source>
</evidence>
<dbReference type="InterPro" id="IPR011701">
    <property type="entry name" value="MFS"/>
</dbReference>
<comment type="subcellular location">
    <subcellularLocation>
        <location evidence="1">Membrane</location>
        <topology evidence="1">Multi-pass membrane protein</topology>
    </subcellularLocation>
</comment>
<keyword evidence="4" id="KW-0812">Transmembrane</keyword>
<sequence>MKQIQESSDFLSSDEHNAHENHKPKAPPDGGLQAWIGGVQVALLFFVGIFVGHLTDAGCFRPVFALGVLHWQLMLAQAVCMGLGNGCTFCSGLSVTSSYFSRNRALAVGIAMAGAAVGGLIYPVVGGRLLYQDAIGFLWTVRAMGFIMLTTQIPCILLFKPYRPPRTSGPVIDWSAFKEVPFIFFTTSISLNFTMVLNDVGVVGRILPGIIGDRVTGMLNILIPLSFAAMFAVVHGVIAAALQSLFPATATTMTPSIERTGTRLGMILSMVGVASLTGPAIEGALIQKDDGVYLYAQLFSATSILIDALAGMACMIAKTGFKLKVKA</sequence>
<comment type="similarity">
    <text evidence="2">Belongs to the major facilitator superfamily. Monocarboxylate porter (TC 2.A.1.13) family.</text>
</comment>
<feature type="compositionally biased region" description="Basic and acidic residues" evidence="3">
    <location>
        <begin position="13"/>
        <end position="23"/>
    </location>
</feature>
<dbReference type="Proteomes" id="UP000019804">
    <property type="component" value="Unassembled WGS sequence"/>
</dbReference>
<feature type="transmembrane region" description="Helical" evidence="4">
    <location>
        <begin position="32"/>
        <end position="51"/>
    </location>
</feature>
<name>A0A017SGU4_ASPRC</name>
<dbReference type="HOGENOM" id="CLU_001265_1_1_1"/>
<keyword evidence="4" id="KW-0472">Membrane</keyword>
<dbReference type="RefSeq" id="XP_040639881.1">
    <property type="nucleotide sequence ID" value="XM_040787139.1"/>
</dbReference>
<gene>
    <name evidence="5" type="ORF">EURHEDRAFT_530159</name>
</gene>
<protein>
    <submittedName>
        <fullName evidence="5">MFS general substrate transporter</fullName>
    </submittedName>
</protein>
<dbReference type="PANTHER" id="PTHR11360:SF130">
    <property type="entry name" value="MAJOR FACILITATOR SUPERFAMILY (MFS) PROFILE DOMAIN-CONTAINING PROTEIN-RELATED"/>
    <property type="match status" value="1"/>
</dbReference>
<dbReference type="GO" id="GO:0022857">
    <property type="term" value="F:transmembrane transporter activity"/>
    <property type="evidence" value="ECO:0007669"/>
    <property type="project" value="InterPro"/>
</dbReference>
<reference evidence="6" key="1">
    <citation type="journal article" date="2014" name="Nat. Commun.">
        <title>Genomic adaptations of the halophilic Dead Sea filamentous fungus Eurotium rubrum.</title>
        <authorList>
            <person name="Kis-Papo T."/>
            <person name="Weig A.R."/>
            <person name="Riley R."/>
            <person name="Persoh D."/>
            <person name="Salamov A."/>
            <person name="Sun H."/>
            <person name="Lipzen A."/>
            <person name="Wasser S.P."/>
            <person name="Rambold G."/>
            <person name="Grigoriev I.V."/>
            <person name="Nevo E."/>
        </authorList>
    </citation>
    <scope>NUCLEOTIDE SEQUENCE [LARGE SCALE GENOMIC DNA]</scope>
    <source>
        <strain evidence="6">CBS 135680</strain>
    </source>
</reference>
<keyword evidence="6" id="KW-1185">Reference proteome</keyword>
<dbReference type="EMBL" id="KK088419">
    <property type="protein sequence ID" value="EYE96193.1"/>
    <property type="molecule type" value="Genomic_DNA"/>
</dbReference>
<feature type="transmembrane region" description="Helical" evidence="4">
    <location>
        <begin position="137"/>
        <end position="159"/>
    </location>
</feature>
<dbReference type="GeneID" id="63702263"/>
<evidence type="ECO:0000313" key="5">
    <source>
        <dbReference type="EMBL" id="EYE96193.1"/>
    </source>
</evidence>
<feature type="compositionally biased region" description="Polar residues" evidence="3">
    <location>
        <begin position="1"/>
        <end position="11"/>
    </location>
</feature>
<dbReference type="GO" id="GO:0016020">
    <property type="term" value="C:membrane"/>
    <property type="evidence" value="ECO:0007669"/>
    <property type="project" value="UniProtKB-SubCell"/>
</dbReference>
<organism evidence="5 6">
    <name type="scientific">Aspergillus ruber (strain CBS 135680)</name>
    <dbReference type="NCBI Taxonomy" id="1388766"/>
    <lineage>
        <taxon>Eukaryota</taxon>
        <taxon>Fungi</taxon>
        <taxon>Dikarya</taxon>
        <taxon>Ascomycota</taxon>
        <taxon>Pezizomycotina</taxon>
        <taxon>Eurotiomycetes</taxon>
        <taxon>Eurotiomycetidae</taxon>
        <taxon>Eurotiales</taxon>
        <taxon>Aspergillaceae</taxon>
        <taxon>Aspergillus</taxon>
        <taxon>Aspergillus subgen. Aspergillus</taxon>
    </lineage>
</organism>
<dbReference type="PANTHER" id="PTHR11360">
    <property type="entry name" value="MONOCARBOXYLATE TRANSPORTER"/>
    <property type="match status" value="1"/>
</dbReference>
<feature type="transmembrane region" description="Helical" evidence="4">
    <location>
        <begin position="263"/>
        <end position="281"/>
    </location>
</feature>
<accession>A0A017SGU4</accession>
<proteinExistence type="inferred from homology"/>